<dbReference type="Proteomes" id="UP001054945">
    <property type="component" value="Unassembled WGS sequence"/>
</dbReference>
<protein>
    <submittedName>
        <fullName evidence="1">Zinc finger FYVE domain-containing protein 26</fullName>
    </submittedName>
</protein>
<keyword evidence="2" id="KW-1185">Reference proteome</keyword>
<reference evidence="1 2" key="1">
    <citation type="submission" date="2021-06" db="EMBL/GenBank/DDBJ databases">
        <title>Caerostris extrusa draft genome.</title>
        <authorList>
            <person name="Kono N."/>
            <person name="Arakawa K."/>
        </authorList>
    </citation>
    <scope>NUCLEOTIDE SEQUENCE [LARGE SCALE GENOMIC DNA]</scope>
</reference>
<evidence type="ECO:0000313" key="2">
    <source>
        <dbReference type="Proteomes" id="UP001054945"/>
    </source>
</evidence>
<gene>
    <name evidence="1" type="primary">ZFYVE26_2</name>
    <name evidence="1" type="ORF">CEXT_125471</name>
</gene>
<organism evidence="1 2">
    <name type="scientific">Caerostris extrusa</name>
    <name type="common">Bark spider</name>
    <name type="synonym">Caerostris bankana</name>
    <dbReference type="NCBI Taxonomy" id="172846"/>
    <lineage>
        <taxon>Eukaryota</taxon>
        <taxon>Metazoa</taxon>
        <taxon>Ecdysozoa</taxon>
        <taxon>Arthropoda</taxon>
        <taxon>Chelicerata</taxon>
        <taxon>Arachnida</taxon>
        <taxon>Araneae</taxon>
        <taxon>Araneomorphae</taxon>
        <taxon>Entelegynae</taxon>
        <taxon>Araneoidea</taxon>
        <taxon>Araneidae</taxon>
        <taxon>Caerostris</taxon>
    </lineage>
</organism>
<dbReference type="AlphaFoldDB" id="A0AAV4M8M3"/>
<dbReference type="EMBL" id="BPLR01019426">
    <property type="protein sequence ID" value="GIX67721.1"/>
    <property type="molecule type" value="Genomic_DNA"/>
</dbReference>
<proteinExistence type="predicted"/>
<accession>A0AAV4M8M3</accession>
<evidence type="ECO:0000313" key="1">
    <source>
        <dbReference type="EMBL" id="GIX67721.1"/>
    </source>
</evidence>
<sequence length="135" mass="15164">MSEYVNIEGPQSAYAMFVLNRLEKAKKEIKTIFPIAFRVEILENIFSLLFSMSNVLGDSLEACLDSDEGHEGEDLVMEAKAEVYKVIAQTDIALKNKISFETSQLKENSVDDLDSNLSITAIELPEHYIMPVKVC</sequence>
<name>A0AAV4M8M3_CAEEX</name>
<comment type="caution">
    <text evidence="1">The sequence shown here is derived from an EMBL/GenBank/DDBJ whole genome shotgun (WGS) entry which is preliminary data.</text>
</comment>